<dbReference type="Proteomes" id="UP000526501">
    <property type="component" value="Unassembled WGS sequence"/>
</dbReference>
<comment type="caution">
    <text evidence="4">The sequence shown here is derived from an EMBL/GenBank/DDBJ whole genome shotgun (WGS) entry which is preliminary data.</text>
</comment>
<dbReference type="PRINTS" id="PR01805">
    <property type="entry name" value="VACJLIPOPROT"/>
</dbReference>
<accession>A0A7X1B525</accession>
<evidence type="ECO:0000256" key="2">
    <source>
        <dbReference type="ARBA" id="ARBA00022729"/>
    </source>
</evidence>
<evidence type="ECO:0000313" key="5">
    <source>
        <dbReference type="Proteomes" id="UP000526501"/>
    </source>
</evidence>
<keyword evidence="5" id="KW-1185">Reference proteome</keyword>
<organism evidence="4 5">
    <name type="scientific">Pelagicoccus albus</name>
    <dbReference type="NCBI Taxonomy" id="415222"/>
    <lineage>
        <taxon>Bacteria</taxon>
        <taxon>Pseudomonadati</taxon>
        <taxon>Verrucomicrobiota</taxon>
        <taxon>Opitutia</taxon>
        <taxon>Puniceicoccales</taxon>
        <taxon>Pelagicoccaceae</taxon>
        <taxon>Pelagicoccus</taxon>
    </lineage>
</organism>
<protein>
    <submittedName>
        <fullName evidence="4">VacJ family lipoprotein</fullName>
    </submittedName>
</protein>
<evidence type="ECO:0000256" key="1">
    <source>
        <dbReference type="ARBA" id="ARBA00010634"/>
    </source>
</evidence>
<sequence length="250" mass="27821">MKSNSALCTLALLFTTGLAHLSIAQDDEGLQLDDLFEEDFEMEEAPSIHDPFEKVNRAIFDFNDEVYATFGRPFANAYARVMPDPVERSITNVFTNLKFPSRFVGNVLQGRFGEASKETGQFVVNTTVGIGGIFRVSDKIPSLQTNKEDFGQALGSWGVKHGFYIVLPILGPSSLRDFASDFVDDAIEPIPSPNTVIDDSTDRMVIRTVEVVNQFPSLMNLYDSMKRSAIDPYASVRDAYAQRRAIQISE</sequence>
<keyword evidence="4" id="KW-0449">Lipoprotein</keyword>
<dbReference type="PANTHER" id="PTHR30035">
    <property type="entry name" value="LIPOPROTEIN VACJ-RELATED"/>
    <property type="match status" value="1"/>
</dbReference>
<proteinExistence type="inferred from homology"/>
<feature type="signal peptide" evidence="3">
    <location>
        <begin position="1"/>
        <end position="24"/>
    </location>
</feature>
<keyword evidence="2 3" id="KW-0732">Signal</keyword>
<gene>
    <name evidence="4" type="ORF">H5P27_05760</name>
</gene>
<dbReference type="GO" id="GO:0016020">
    <property type="term" value="C:membrane"/>
    <property type="evidence" value="ECO:0007669"/>
    <property type="project" value="InterPro"/>
</dbReference>
<reference evidence="4 5" key="1">
    <citation type="submission" date="2020-07" db="EMBL/GenBank/DDBJ databases">
        <authorList>
            <person name="Feng X."/>
        </authorList>
    </citation>
    <scope>NUCLEOTIDE SEQUENCE [LARGE SCALE GENOMIC DNA]</scope>
    <source>
        <strain evidence="4 5">JCM23202</strain>
    </source>
</reference>
<dbReference type="EMBL" id="JACHVC010000006">
    <property type="protein sequence ID" value="MBC2605544.1"/>
    <property type="molecule type" value="Genomic_DNA"/>
</dbReference>
<dbReference type="RefSeq" id="WP_185659418.1">
    <property type="nucleotide sequence ID" value="NZ_CAWPOO010000006.1"/>
</dbReference>
<dbReference type="PANTHER" id="PTHR30035:SF3">
    <property type="entry name" value="INTERMEMBRANE PHOSPHOLIPID TRANSPORT SYSTEM LIPOPROTEIN MLAA"/>
    <property type="match status" value="1"/>
</dbReference>
<dbReference type="AlphaFoldDB" id="A0A7X1B525"/>
<feature type="chain" id="PRO_5031428913" evidence="3">
    <location>
        <begin position="25"/>
        <end position="250"/>
    </location>
</feature>
<name>A0A7X1B525_9BACT</name>
<dbReference type="InterPro" id="IPR007428">
    <property type="entry name" value="MlaA"/>
</dbReference>
<comment type="similarity">
    <text evidence="1">Belongs to the MlaA family.</text>
</comment>
<dbReference type="Pfam" id="PF04333">
    <property type="entry name" value="MlaA"/>
    <property type="match status" value="1"/>
</dbReference>
<dbReference type="GO" id="GO:0120010">
    <property type="term" value="P:intermembrane phospholipid transfer"/>
    <property type="evidence" value="ECO:0007669"/>
    <property type="project" value="TreeGrafter"/>
</dbReference>
<evidence type="ECO:0000256" key="3">
    <source>
        <dbReference type="SAM" id="SignalP"/>
    </source>
</evidence>
<evidence type="ECO:0000313" key="4">
    <source>
        <dbReference type="EMBL" id="MBC2605544.1"/>
    </source>
</evidence>